<dbReference type="CDD" id="cd18794">
    <property type="entry name" value="SF2_C_RecQ"/>
    <property type="match status" value="1"/>
</dbReference>
<feature type="compositionally biased region" description="Low complexity" evidence="23">
    <location>
        <begin position="660"/>
        <end position="680"/>
    </location>
</feature>
<dbReference type="PROSITE" id="PS51194">
    <property type="entry name" value="HELICASE_CTER"/>
    <property type="match status" value="1"/>
</dbReference>
<feature type="compositionally biased region" description="Polar residues" evidence="23">
    <location>
        <begin position="144"/>
        <end position="155"/>
    </location>
</feature>
<comment type="cofactor">
    <cofactor evidence="1">
        <name>Zn(2+)</name>
        <dbReference type="ChEBI" id="CHEBI:29105"/>
    </cofactor>
</comment>
<evidence type="ECO:0000256" key="10">
    <source>
        <dbReference type="ARBA" id="ARBA00022833"/>
    </source>
</evidence>
<dbReference type="SMART" id="SM00341">
    <property type="entry name" value="HRDC"/>
    <property type="match status" value="1"/>
</dbReference>
<feature type="region of interest" description="Disordered" evidence="23">
    <location>
        <begin position="1499"/>
        <end position="1613"/>
    </location>
</feature>
<dbReference type="InterPro" id="IPR010997">
    <property type="entry name" value="HRDC-like_sf"/>
</dbReference>
<evidence type="ECO:0000256" key="22">
    <source>
        <dbReference type="ARBA" id="ARBA00076271"/>
    </source>
</evidence>
<dbReference type="Gene3D" id="3.40.50.300">
    <property type="entry name" value="P-loop containing nucleotide triphosphate hydrolases"/>
    <property type="match status" value="2"/>
</dbReference>
<keyword evidence="14" id="KW-0413">Isomerase</keyword>
<dbReference type="PROSITE" id="PS51192">
    <property type="entry name" value="HELICASE_ATP_BIND_1"/>
    <property type="match status" value="1"/>
</dbReference>
<dbReference type="Proteomes" id="UP001075354">
    <property type="component" value="Chromosome 1"/>
</dbReference>
<feature type="compositionally biased region" description="Basic and acidic residues" evidence="23">
    <location>
        <begin position="314"/>
        <end position="368"/>
    </location>
</feature>
<dbReference type="FunFam" id="3.40.50.300:FF:000537">
    <property type="entry name" value="Bloom syndrome RecQ-like helicase"/>
    <property type="match status" value="1"/>
</dbReference>
<evidence type="ECO:0000256" key="15">
    <source>
        <dbReference type="ARBA" id="ARBA00023242"/>
    </source>
</evidence>
<comment type="caution">
    <text evidence="27">The sequence shown here is derived from an EMBL/GenBank/DDBJ whole genome shotgun (WGS) entry which is preliminary data.</text>
</comment>
<evidence type="ECO:0000256" key="23">
    <source>
        <dbReference type="SAM" id="MobiDB-lite"/>
    </source>
</evidence>
<evidence type="ECO:0000256" key="12">
    <source>
        <dbReference type="ARBA" id="ARBA00023125"/>
    </source>
</evidence>
<protein>
    <recommendedName>
        <fullName evidence="20">RecQ-like DNA helicase BLM</fullName>
        <ecNumber evidence="17">5.6.2.4</ecNumber>
    </recommendedName>
    <alternativeName>
        <fullName evidence="21">Bloom syndrome protein homolog</fullName>
    </alternativeName>
    <alternativeName>
        <fullName evidence="18">DNA 3'-5' helicase BLM</fullName>
    </alternativeName>
    <alternativeName>
        <fullName evidence="22">RecQ helicase homolog</fullName>
    </alternativeName>
</protein>
<comment type="catalytic activity">
    <reaction evidence="19">
        <text>ATP + H2O = ADP + phosphate + H(+)</text>
        <dbReference type="Rhea" id="RHEA:13065"/>
        <dbReference type="ChEBI" id="CHEBI:15377"/>
        <dbReference type="ChEBI" id="CHEBI:15378"/>
        <dbReference type="ChEBI" id="CHEBI:30616"/>
        <dbReference type="ChEBI" id="CHEBI:43474"/>
        <dbReference type="ChEBI" id="CHEBI:456216"/>
    </reaction>
</comment>
<feature type="compositionally biased region" description="Basic residues" evidence="23">
    <location>
        <begin position="1532"/>
        <end position="1551"/>
    </location>
</feature>
<feature type="compositionally biased region" description="Low complexity" evidence="23">
    <location>
        <begin position="475"/>
        <end position="493"/>
    </location>
</feature>
<dbReference type="GO" id="GO:0000724">
    <property type="term" value="P:double-strand break repair via homologous recombination"/>
    <property type="evidence" value="ECO:0007669"/>
    <property type="project" value="TreeGrafter"/>
</dbReference>
<dbReference type="FunFam" id="3.40.50.300:FF:000340">
    <property type="entry name" value="Bloom syndrome, RecQ helicase"/>
    <property type="match status" value="1"/>
</dbReference>
<dbReference type="GO" id="GO:0003677">
    <property type="term" value="F:DNA binding"/>
    <property type="evidence" value="ECO:0007669"/>
    <property type="project" value="UniProtKB-KW"/>
</dbReference>
<dbReference type="Pfam" id="PF00570">
    <property type="entry name" value="HRDC"/>
    <property type="match status" value="1"/>
</dbReference>
<feature type="compositionally biased region" description="Low complexity" evidence="23">
    <location>
        <begin position="376"/>
        <end position="385"/>
    </location>
</feature>
<keyword evidence="6" id="KW-0547">Nucleotide-binding</keyword>
<feature type="compositionally biased region" description="Low complexity" evidence="23">
    <location>
        <begin position="589"/>
        <end position="598"/>
    </location>
</feature>
<dbReference type="Gene3D" id="1.10.150.80">
    <property type="entry name" value="HRDC domain"/>
    <property type="match status" value="1"/>
</dbReference>
<keyword evidence="9" id="KW-0347">Helicase</keyword>
<evidence type="ECO:0000256" key="16">
    <source>
        <dbReference type="ARBA" id="ARBA00034617"/>
    </source>
</evidence>
<evidence type="ECO:0000256" key="14">
    <source>
        <dbReference type="ARBA" id="ARBA00023235"/>
    </source>
</evidence>
<dbReference type="SUPFAM" id="SSF47819">
    <property type="entry name" value="HRDC-like"/>
    <property type="match status" value="1"/>
</dbReference>
<evidence type="ECO:0000256" key="6">
    <source>
        <dbReference type="ARBA" id="ARBA00022741"/>
    </source>
</evidence>
<dbReference type="GO" id="GO:0007131">
    <property type="term" value="P:reciprocal meiotic recombination"/>
    <property type="evidence" value="ECO:0007669"/>
    <property type="project" value="UniProtKB-ARBA"/>
</dbReference>
<evidence type="ECO:0000256" key="8">
    <source>
        <dbReference type="ARBA" id="ARBA00022801"/>
    </source>
</evidence>
<keyword evidence="13" id="KW-0234">DNA repair</keyword>
<keyword evidence="11" id="KW-0067">ATP-binding</keyword>
<dbReference type="Gene3D" id="1.10.10.10">
    <property type="entry name" value="Winged helix-like DNA-binding domain superfamily/Winged helix DNA-binding domain"/>
    <property type="match status" value="1"/>
</dbReference>
<feature type="domain" description="Helicase C-terminal" evidence="26">
    <location>
        <begin position="1071"/>
        <end position="1216"/>
    </location>
</feature>
<evidence type="ECO:0000256" key="11">
    <source>
        <dbReference type="ARBA" id="ARBA00022840"/>
    </source>
</evidence>
<reference evidence="27" key="1">
    <citation type="submission" date="2022-12" db="EMBL/GenBank/DDBJ databases">
        <title>Chromosome-level genome assembly of the bean flower thrips Megalurothrips usitatus.</title>
        <authorList>
            <person name="Ma L."/>
            <person name="Liu Q."/>
            <person name="Li H."/>
            <person name="Cai W."/>
        </authorList>
    </citation>
    <scope>NUCLEOTIDE SEQUENCE</scope>
    <source>
        <strain evidence="27">Cailab_2022a</strain>
    </source>
</reference>
<dbReference type="SUPFAM" id="SSF46785">
    <property type="entry name" value="Winged helix' DNA-binding domain"/>
    <property type="match status" value="1"/>
</dbReference>
<organism evidence="27 28">
    <name type="scientific">Megalurothrips usitatus</name>
    <name type="common">bean blossom thrips</name>
    <dbReference type="NCBI Taxonomy" id="439358"/>
    <lineage>
        <taxon>Eukaryota</taxon>
        <taxon>Metazoa</taxon>
        <taxon>Ecdysozoa</taxon>
        <taxon>Arthropoda</taxon>
        <taxon>Hexapoda</taxon>
        <taxon>Insecta</taxon>
        <taxon>Pterygota</taxon>
        <taxon>Neoptera</taxon>
        <taxon>Paraneoptera</taxon>
        <taxon>Thysanoptera</taxon>
        <taxon>Terebrantia</taxon>
        <taxon>Thripoidea</taxon>
        <taxon>Thripidae</taxon>
        <taxon>Megalurothrips</taxon>
    </lineage>
</organism>
<dbReference type="GO" id="GO:0005524">
    <property type="term" value="F:ATP binding"/>
    <property type="evidence" value="ECO:0007669"/>
    <property type="project" value="UniProtKB-KW"/>
</dbReference>
<evidence type="ECO:0000259" key="25">
    <source>
        <dbReference type="PROSITE" id="PS51192"/>
    </source>
</evidence>
<feature type="compositionally biased region" description="Basic and acidic residues" evidence="23">
    <location>
        <begin position="750"/>
        <end position="762"/>
    </location>
</feature>
<evidence type="ECO:0000313" key="27">
    <source>
        <dbReference type="EMBL" id="KAJ1531512.1"/>
    </source>
</evidence>
<dbReference type="NCBIfam" id="TIGR00614">
    <property type="entry name" value="recQ_fam"/>
    <property type="match status" value="1"/>
</dbReference>
<dbReference type="FunFam" id="1.10.10.10:FF:000495">
    <property type="entry name" value="RecQ family helicase MusN"/>
    <property type="match status" value="1"/>
</dbReference>
<dbReference type="InterPro" id="IPR004589">
    <property type="entry name" value="DNA_helicase_ATP-dep_RecQ"/>
</dbReference>
<evidence type="ECO:0000256" key="1">
    <source>
        <dbReference type="ARBA" id="ARBA00001947"/>
    </source>
</evidence>
<keyword evidence="10" id="KW-0862">Zinc</keyword>
<feature type="compositionally biased region" description="Basic and acidic residues" evidence="23">
    <location>
        <begin position="273"/>
        <end position="286"/>
    </location>
</feature>
<evidence type="ECO:0000259" key="26">
    <source>
        <dbReference type="PROSITE" id="PS51194"/>
    </source>
</evidence>
<evidence type="ECO:0000256" key="17">
    <source>
        <dbReference type="ARBA" id="ARBA00034808"/>
    </source>
</evidence>
<dbReference type="SUPFAM" id="SSF52540">
    <property type="entry name" value="P-loop containing nucleoside triphosphate hydrolases"/>
    <property type="match status" value="1"/>
</dbReference>
<comment type="subcellular location">
    <subcellularLocation>
        <location evidence="2">Nucleus</location>
    </subcellularLocation>
</comment>
<dbReference type="EC" id="5.6.2.4" evidence="17"/>
<dbReference type="GO" id="GO:0043138">
    <property type="term" value="F:3'-5' DNA helicase activity"/>
    <property type="evidence" value="ECO:0007669"/>
    <property type="project" value="UniProtKB-EC"/>
</dbReference>
<dbReference type="Pfam" id="PF00271">
    <property type="entry name" value="Helicase_C"/>
    <property type="match status" value="1"/>
</dbReference>
<dbReference type="GO" id="GO:0016787">
    <property type="term" value="F:hydrolase activity"/>
    <property type="evidence" value="ECO:0007669"/>
    <property type="project" value="UniProtKB-KW"/>
</dbReference>
<feature type="region of interest" description="Disordered" evidence="23">
    <location>
        <begin position="1"/>
        <end position="79"/>
    </location>
</feature>
<feature type="compositionally biased region" description="Low complexity" evidence="23">
    <location>
        <begin position="520"/>
        <end position="533"/>
    </location>
</feature>
<dbReference type="InterPro" id="IPR044876">
    <property type="entry name" value="HRDC_dom_sf"/>
</dbReference>
<dbReference type="GO" id="GO:0009378">
    <property type="term" value="F:four-way junction helicase activity"/>
    <property type="evidence" value="ECO:0007669"/>
    <property type="project" value="TreeGrafter"/>
</dbReference>
<keyword evidence="7" id="KW-0227">DNA damage</keyword>
<feature type="compositionally biased region" description="Low complexity" evidence="23">
    <location>
        <begin position="287"/>
        <end position="305"/>
    </location>
</feature>
<evidence type="ECO:0000256" key="2">
    <source>
        <dbReference type="ARBA" id="ARBA00004123"/>
    </source>
</evidence>
<dbReference type="InterPro" id="IPR002464">
    <property type="entry name" value="DNA/RNA_helicase_DEAH_CS"/>
</dbReference>
<evidence type="ECO:0000256" key="4">
    <source>
        <dbReference type="ARBA" id="ARBA00022705"/>
    </source>
</evidence>
<feature type="compositionally biased region" description="Basic and acidic residues" evidence="23">
    <location>
        <begin position="506"/>
        <end position="517"/>
    </location>
</feature>
<dbReference type="InterPro" id="IPR032284">
    <property type="entry name" value="RecQ_Zn-bd"/>
</dbReference>
<accession>A0AAV7Y145</accession>
<keyword evidence="8" id="KW-0378">Hydrolase</keyword>
<keyword evidence="5" id="KW-0479">Metal-binding</keyword>
<feature type="compositionally biased region" description="Polar residues" evidence="23">
    <location>
        <begin position="575"/>
        <end position="588"/>
    </location>
</feature>
<dbReference type="InterPro" id="IPR036388">
    <property type="entry name" value="WH-like_DNA-bd_sf"/>
</dbReference>
<dbReference type="GO" id="GO:0006260">
    <property type="term" value="P:DNA replication"/>
    <property type="evidence" value="ECO:0007669"/>
    <property type="project" value="UniProtKB-KW"/>
</dbReference>
<keyword evidence="28" id="KW-1185">Reference proteome</keyword>
<feature type="compositionally biased region" description="Polar residues" evidence="23">
    <location>
        <begin position="1598"/>
        <end position="1613"/>
    </location>
</feature>
<dbReference type="GO" id="GO:0005694">
    <property type="term" value="C:chromosome"/>
    <property type="evidence" value="ECO:0007669"/>
    <property type="project" value="TreeGrafter"/>
</dbReference>
<feature type="compositionally biased region" description="Acidic residues" evidence="23">
    <location>
        <begin position="1506"/>
        <end position="1519"/>
    </location>
</feature>
<dbReference type="PANTHER" id="PTHR13710:SF153">
    <property type="entry name" value="RECQ-LIKE DNA HELICASE BLM"/>
    <property type="match status" value="1"/>
</dbReference>
<evidence type="ECO:0000313" key="28">
    <source>
        <dbReference type="Proteomes" id="UP001075354"/>
    </source>
</evidence>
<evidence type="ECO:0000256" key="3">
    <source>
        <dbReference type="ARBA" id="ARBA00005446"/>
    </source>
</evidence>
<feature type="region of interest" description="Disordered" evidence="23">
    <location>
        <begin position="473"/>
        <end position="807"/>
    </location>
</feature>
<feature type="compositionally biased region" description="Low complexity" evidence="23">
    <location>
        <begin position="1"/>
        <end position="12"/>
    </location>
</feature>
<feature type="domain" description="HRDC" evidence="24">
    <location>
        <begin position="1407"/>
        <end position="1487"/>
    </location>
</feature>
<dbReference type="InterPro" id="IPR014001">
    <property type="entry name" value="Helicase_ATP-bd"/>
</dbReference>
<gene>
    <name evidence="27" type="ORF">ONE63_000187</name>
</gene>
<feature type="domain" description="Helicase ATP-binding" evidence="25">
    <location>
        <begin position="866"/>
        <end position="1041"/>
    </location>
</feature>
<feature type="region of interest" description="Disordered" evidence="23">
    <location>
        <begin position="134"/>
        <end position="173"/>
    </location>
</feature>
<evidence type="ECO:0000256" key="19">
    <source>
        <dbReference type="ARBA" id="ARBA00049360"/>
    </source>
</evidence>
<name>A0AAV7Y145_9NEOP</name>
<feature type="compositionally biased region" description="Basic and acidic residues" evidence="23">
    <location>
        <begin position="534"/>
        <end position="543"/>
    </location>
</feature>
<feature type="compositionally biased region" description="Polar residues" evidence="23">
    <location>
        <begin position="41"/>
        <end position="63"/>
    </location>
</feature>
<feature type="compositionally biased region" description="Low complexity" evidence="23">
    <location>
        <begin position="737"/>
        <end position="748"/>
    </location>
</feature>
<dbReference type="GO" id="GO:0005737">
    <property type="term" value="C:cytoplasm"/>
    <property type="evidence" value="ECO:0007669"/>
    <property type="project" value="TreeGrafter"/>
</dbReference>
<feature type="compositionally biased region" description="Polar residues" evidence="23">
    <location>
        <begin position="681"/>
        <end position="696"/>
    </location>
</feature>
<dbReference type="PROSITE" id="PS50967">
    <property type="entry name" value="HRDC"/>
    <property type="match status" value="1"/>
</dbReference>
<comment type="similarity">
    <text evidence="3">Belongs to the helicase family. RecQ subfamily.</text>
</comment>
<dbReference type="InterPro" id="IPR027417">
    <property type="entry name" value="P-loop_NTPase"/>
</dbReference>
<dbReference type="SMART" id="SM00956">
    <property type="entry name" value="RQC"/>
    <property type="match status" value="1"/>
</dbReference>
<feature type="compositionally biased region" description="Acidic residues" evidence="23">
    <location>
        <begin position="763"/>
        <end position="777"/>
    </location>
</feature>
<feature type="compositionally biased region" description="Basic and acidic residues" evidence="23">
    <location>
        <begin position="550"/>
        <end position="572"/>
    </location>
</feature>
<dbReference type="InterPro" id="IPR001650">
    <property type="entry name" value="Helicase_C-like"/>
</dbReference>
<evidence type="ECO:0000256" key="9">
    <source>
        <dbReference type="ARBA" id="ARBA00022806"/>
    </source>
</evidence>
<dbReference type="InterPro" id="IPR018982">
    <property type="entry name" value="RQC_domain"/>
</dbReference>
<dbReference type="PROSITE" id="PS00690">
    <property type="entry name" value="DEAH_ATP_HELICASE"/>
    <property type="match status" value="1"/>
</dbReference>
<feature type="compositionally biased region" description="Low complexity" evidence="23">
    <location>
        <begin position="1552"/>
        <end position="1587"/>
    </location>
</feature>
<dbReference type="GO" id="GO:0005634">
    <property type="term" value="C:nucleus"/>
    <property type="evidence" value="ECO:0007669"/>
    <property type="project" value="UniProtKB-SubCell"/>
</dbReference>
<evidence type="ECO:0000256" key="5">
    <source>
        <dbReference type="ARBA" id="ARBA00022723"/>
    </source>
</evidence>
<feature type="compositionally biased region" description="Polar residues" evidence="23">
    <location>
        <begin position="719"/>
        <end position="735"/>
    </location>
</feature>
<evidence type="ECO:0000256" key="13">
    <source>
        <dbReference type="ARBA" id="ARBA00023204"/>
    </source>
</evidence>
<dbReference type="SMART" id="SM00490">
    <property type="entry name" value="HELICc"/>
    <property type="match status" value="1"/>
</dbReference>
<feature type="compositionally biased region" description="Low complexity" evidence="23">
    <location>
        <begin position="245"/>
        <end position="258"/>
    </location>
</feature>
<keyword evidence="15" id="KW-0539">Nucleus</keyword>
<dbReference type="GO" id="GO:0046872">
    <property type="term" value="F:metal ion binding"/>
    <property type="evidence" value="ECO:0007669"/>
    <property type="project" value="UniProtKB-KW"/>
</dbReference>
<sequence length="1613" mass="177653">MEFTRSSVSSSSAPTRKLSLGKKQSSIKSFITPKSEPVDDSSCSSQAAQGNENAAGTNSNFTHNECVEDSVEADSNERCPIQTKVEIEDEDTLDAQITLGWNHIDSPCPPVESSDNDILCIGTPLRKESQLECISISSDEEPDQNSTSRNETGSPKSCADMFDEDDFPSSGFSLTGVVDAAVDAAMKDSTADEGGPQLQSPPSSPPPKRRCSGSVFVKSEPLTEVTSTSEPEGLKDIKENPVIISKNSASSRSLSAKRPFSELSGGIDDEENSDSKVKRCEQRSFSRESTVSRESSPSSPNGSSRKCGSGLFSETEKKEAGDKVQKEGDKLKLDQRSIKIKKEDTKHHSKKTSDKKSSQDCKRKDSTPSKKHKSSSSEQTSNKNSADIDRWIKDFKRSLPLGSSSSDISSSAVKSHIDSLKTSYIEILEKMLSIFFTVPKDVLEIIPDFDSGVFRLRVMSTWLRSKIKEKESDYSSLKKQTSSRSSSRSPSVKQSKDMNSSSSPKVTKEGSRDDGKSNHSPSSVKSRLLSSSKSPERQSRSESKLSSSRLPEHLSRTESKPSCERDTNRAPEYKSSATSSEANSIWQRSQSSSMQMNSGAEHLTDSGHCSGLSNYSDGSSSLSAPPKTGSKFTFKKPTVAAGRAPTTSEKSRNESIFQNSGLASSRVSQASSASVSSWNSKLNESPISPGSRTYNGSSSPTFSSLASPLPRSNERGDVSANSLNYSQSPCSSRNEVSGKSFASSLSSSKPLRESVRSFHEDSAPDFDDFNIEEEDDYNQYSASVSSQQSVKNVPAKQPPPALLTTKSVPQITSGDAEMGRFHHGITNHGRTGDFDGHKFPHSKELQQVFRLKFGLREFRPNQLQTVNAALLGHDCFVLMPTGGGKSLCYQLPAILNPGVTIVISPLKSLIFDQVQKLNSLDIPAACLSGDISKNQVDNVYADLSKREPGIKLLYVTPEMLSASDKLKDCLTSVHARQRLARFVIDEAHCVSQWGHDFRPDYRKLNELRTKYPGVPFMALTATATPRVRIDIKHQLGLVDTKMFLSSFNRSNLKYAVLPKKSKSCNTDIVELIKDRFAKCSGIVYCFSRKDCENTAKELTAAGIKTVAYHAGLTDKARATTQSSWISNRVQVVAATIAFGMGIDKPDVRYVIHQTMPKSIEGYYQETGRAGRDGQVSHCITFYKYEDSIRLRSMIESDQSTYADWNARKTVQDRHLENLRFMVSFLENKTDCRRTQQLHHFGEFYAPELCLKNRVTACDNCESKGQYTETDVTDEARAIVKFVRDMCNGQGPKYNFSLLHMVDVFRGSNIAKIVKAGHDKNPVHGMGKKWVKTDVERLFHKLVIENYLKESLQTNHLDMTNAYIKVGPKANELFTTNFKITFPMNGPGTKNLKEVEETSSEQVDQEMEEIHSQCYTELSEKVQAMAESMGVSSASIMNLEAVHIMAQDLPETEEDMMKIPHVTKANFVKYGNFLLEVTQEYATRKNAILAQREEENLKETFANGIGDWDEMEEDDSEENESPYFSSPGGSRRGGYKKRGGSRKGKRGWKKSSRGGSSRSKTSTGSRGSSSSTRGTSSSSRGGKRTSSSMGPGIMKMPVPNSSRSFLSAPRVSSL</sequence>
<keyword evidence="4" id="KW-0235">DNA replication</keyword>
<proteinExistence type="inferred from homology"/>
<dbReference type="PANTHER" id="PTHR13710">
    <property type="entry name" value="DNA HELICASE RECQ FAMILY MEMBER"/>
    <property type="match status" value="1"/>
</dbReference>
<dbReference type="Pfam" id="PF00270">
    <property type="entry name" value="DEAD"/>
    <property type="match status" value="1"/>
</dbReference>
<feature type="region of interest" description="Disordered" evidence="23">
    <location>
        <begin position="185"/>
        <end position="389"/>
    </location>
</feature>
<dbReference type="InterPro" id="IPR002121">
    <property type="entry name" value="HRDC_dom"/>
</dbReference>
<feature type="compositionally biased region" description="Low complexity" evidence="23">
    <location>
        <begin position="781"/>
        <end position="790"/>
    </location>
</feature>
<dbReference type="Pfam" id="PF16124">
    <property type="entry name" value="RecQ_Zn_bind"/>
    <property type="match status" value="1"/>
</dbReference>
<comment type="catalytic activity">
    <reaction evidence="16">
        <text>Couples ATP hydrolysis with the unwinding of duplex DNA by translocating in the 3'-5' direction.</text>
        <dbReference type="EC" id="5.6.2.4"/>
    </reaction>
</comment>
<keyword evidence="12" id="KW-0238">DNA-binding</keyword>
<evidence type="ECO:0000256" key="18">
    <source>
        <dbReference type="ARBA" id="ARBA00044542"/>
    </source>
</evidence>
<dbReference type="SMART" id="SM00487">
    <property type="entry name" value="DEXDc"/>
    <property type="match status" value="1"/>
</dbReference>
<feature type="compositionally biased region" description="Low complexity" evidence="23">
    <location>
        <begin position="697"/>
        <end position="710"/>
    </location>
</feature>
<evidence type="ECO:0000256" key="20">
    <source>
        <dbReference type="ARBA" id="ARBA00073450"/>
    </source>
</evidence>
<dbReference type="InterPro" id="IPR036390">
    <property type="entry name" value="WH_DNA-bd_sf"/>
</dbReference>
<dbReference type="EMBL" id="JAPTSV010000001">
    <property type="protein sequence ID" value="KAJ1531512.1"/>
    <property type="molecule type" value="Genomic_DNA"/>
</dbReference>
<evidence type="ECO:0000256" key="21">
    <source>
        <dbReference type="ARBA" id="ARBA00076065"/>
    </source>
</evidence>
<dbReference type="Pfam" id="PF09382">
    <property type="entry name" value="RQC"/>
    <property type="match status" value="1"/>
</dbReference>
<evidence type="ECO:0000256" key="7">
    <source>
        <dbReference type="ARBA" id="ARBA00022763"/>
    </source>
</evidence>
<feature type="compositionally biased region" description="Low complexity" evidence="23">
    <location>
        <begin position="610"/>
        <end position="623"/>
    </location>
</feature>
<dbReference type="InterPro" id="IPR011545">
    <property type="entry name" value="DEAD/DEAH_box_helicase_dom"/>
</dbReference>
<evidence type="ECO:0000259" key="24">
    <source>
        <dbReference type="PROSITE" id="PS50967"/>
    </source>
</evidence>